<evidence type="ECO:0000313" key="2">
    <source>
        <dbReference type="Proteomes" id="UP000054051"/>
    </source>
</evidence>
<reference evidence="1 2" key="1">
    <citation type="submission" date="2011-08" db="EMBL/GenBank/DDBJ databases">
        <title>The genome of the obligate endobacterium of an arbuscular mycorrhizal fungus reveals an interphylum network of nutritional interactions.</title>
        <authorList>
            <person name="Ghignone S."/>
            <person name="Salvioli A."/>
            <person name="Anca I."/>
            <person name="Lumini E."/>
            <person name="Ortu G."/>
            <person name="Petiti L."/>
            <person name="Cruveiller S."/>
            <person name="Bianciotto V."/>
            <person name="Piffanelli P."/>
            <person name="Lanfranco L."/>
            <person name="Bonfante P."/>
        </authorList>
    </citation>
    <scope>NUCLEOTIDE SEQUENCE [LARGE SCALE GENOMIC DNA]</scope>
    <source>
        <strain evidence="1 2">BEG34</strain>
    </source>
</reference>
<protein>
    <submittedName>
        <fullName evidence="1">Uncharacterized protein</fullName>
    </submittedName>
</protein>
<dbReference type="Proteomes" id="UP000054051">
    <property type="component" value="Unassembled WGS sequence"/>
</dbReference>
<dbReference type="STRING" id="1070319.CAGGBEG34_110004"/>
<evidence type="ECO:0000313" key="1">
    <source>
        <dbReference type="EMBL" id="CCD28662.1"/>
    </source>
</evidence>
<comment type="caution">
    <text evidence="1">The sequence shown here is derived from an EMBL/GenBank/DDBJ whole genome shotgun (WGS) entry which is preliminary data.</text>
</comment>
<organism evidence="1 2">
    <name type="scientific">Candidatus Glomeribacter gigasporarum BEG34</name>
    <dbReference type="NCBI Taxonomy" id="1070319"/>
    <lineage>
        <taxon>Bacteria</taxon>
        <taxon>Pseudomonadati</taxon>
        <taxon>Pseudomonadota</taxon>
        <taxon>Betaproteobacteria</taxon>
        <taxon>Burkholderiales</taxon>
        <taxon>Burkholderiaceae</taxon>
        <taxon>Candidatus Glomeribacter</taxon>
    </lineage>
</organism>
<gene>
    <name evidence="1" type="ORF">CAGGBEG34_110004</name>
</gene>
<dbReference type="AlphaFoldDB" id="G2J7C1"/>
<dbReference type="EMBL" id="CAFB01000022">
    <property type="protein sequence ID" value="CCD28662.1"/>
    <property type="molecule type" value="Genomic_DNA"/>
</dbReference>
<sequence length="70" mass="8101">MNGGRMENIKLKPDLFVIEPYGDMFLRVRTTFSRTKSETQEEVSVDVLVPRDNQSLEEVEKQALSRSLEL</sequence>
<keyword evidence="2" id="KW-1185">Reference proteome</keyword>
<proteinExistence type="predicted"/>
<accession>G2J7C1</accession>
<name>G2J7C1_9BURK</name>